<dbReference type="PANTHER" id="PTHR30086">
    <property type="entry name" value="ARGININE EXPORTER PROTEIN ARGO"/>
    <property type="match status" value="1"/>
</dbReference>
<dbReference type="RefSeq" id="WP_184262372.1">
    <property type="nucleotide sequence ID" value="NZ_JACIIX010000003.1"/>
</dbReference>
<evidence type="ECO:0000256" key="2">
    <source>
        <dbReference type="ARBA" id="ARBA00022475"/>
    </source>
</evidence>
<dbReference type="AlphaFoldDB" id="A0A7W9ZFQ9"/>
<dbReference type="GO" id="GO:0005886">
    <property type="term" value="C:plasma membrane"/>
    <property type="evidence" value="ECO:0007669"/>
    <property type="project" value="UniProtKB-SubCell"/>
</dbReference>
<dbReference type="Pfam" id="PF01810">
    <property type="entry name" value="LysE"/>
    <property type="match status" value="1"/>
</dbReference>
<evidence type="ECO:0000256" key="1">
    <source>
        <dbReference type="ARBA" id="ARBA00004651"/>
    </source>
</evidence>
<proteinExistence type="predicted"/>
<organism evidence="7 8">
    <name type="scientific">Novispirillum itersonii</name>
    <name type="common">Aquaspirillum itersonii</name>
    <dbReference type="NCBI Taxonomy" id="189"/>
    <lineage>
        <taxon>Bacteria</taxon>
        <taxon>Pseudomonadati</taxon>
        <taxon>Pseudomonadota</taxon>
        <taxon>Alphaproteobacteria</taxon>
        <taxon>Rhodospirillales</taxon>
        <taxon>Novispirillaceae</taxon>
        <taxon>Novispirillum</taxon>
    </lineage>
</organism>
<keyword evidence="2" id="KW-1003">Cell membrane</keyword>
<gene>
    <name evidence="7" type="ORF">FHS48_001210</name>
</gene>
<evidence type="ECO:0000313" key="8">
    <source>
        <dbReference type="Proteomes" id="UP000544872"/>
    </source>
</evidence>
<evidence type="ECO:0000256" key="3">
    <source>
        <dbReference type="ARBA" id="ARBA00022692"/>
    </source>
</evidence>
<evidence type="ECO:0000256" key="6">
    <source>
        <dbReference type="SAM" id="Phobius"/>
    </source>
</evidence>
<feature type="transmembrane region" description="Helical" evidence="6">
    <location>
        <begin position="153"/>
        <end position="175"/>
    </location>
</feature>
<dbReference type="Proteomes" id="UP000544872">
    <property type="component" value="Unassembled WGS sequence"/>
</dbReference>
<keyword evidence="3 6" id="KW-0812">Transmembrane</keyword>
<keyword evidence="8" id="KW-1185">Reference proteome</keyword>
<protein>
    <submittedName>
        <fullName evidence="7">Threonine/homoserine/homoserine lactone efflux protein</fullName>
    </submittedName>
</protein>
<dbReference type="EMBL" id="JACIIX010000003">
    <property type="protein sequence ID" value="MBB6209802.1"/>
    <property type="molecule type" value="Genomic_DNA"/>
</dbReference>
<reference evidence="7 8" key="1">
    <citation type="submission" date="2020-08" db="EMBL/GenBank/DDBJ databases">
        <title>Genomic Encyclopedia of Type Strains, Phase IV (KMG-IV): sequencing the most valuable type-strain genomes for metagenomic binning, comparative biology and taxonomic classification.</title>
        <authorList>
            <person name="Goeker M."/>
        </authorList>
    </citation>
    <scope>NUCLEOTIDE SEQUENCE [LARGE SCALE GENOMIC DNA]</scope>
    <source>
        <strain evidence="7 8">DSM 11590</strain>
    </source>
</reference>
<feature type="transmembrane region" description="Helical" evidence="6">
    <location>
        <begin position="6"/>
        <end position="27"/>
    </location>
</feature>
<comment type="subcellular location">
    <subcellularLocation>
        <location evidence="1">Cell membrane</location>
        <topology evidence="1">Multi-pass membrane protein</topology>
    </subcellularLocation>
</comment>
<name>A0A7W9ZFQ9_NOVIT</name>
<sequence length="208" mass="21026">MAVESLAAVYATYIFASASPGPSVMAIMGTAMAQGRRPALTLALGVIGGSMTWAGLASLGLTALLATHAGTLSAVRIAGGCYLLWLAVKAAKAAGQTTPAAEQAVASASAGLWKTFRQGYLMHLTNPKAILSWSAILSLALNPERAAGDLPLIVGGCCGLGLVIFCGYAVAFSTPTAVRLYGRARRGIQGLLAVGFTTAGLSLIVSRG</sequence>
<keyword evidence="5 6" id="KW-0472">Membrane</keyword>
<dbReference type="GO" id="GO:0015171">
    <property type="term" value="F:amino acid transmembrane transporter activity"/>
    <property type="evidence" value="ECO:0007669"/>
    <property type="project" value="TreeGrafter"/>
</dbReference>
<dbReference type="InterPro" id="IPR001123">
    <property type="entry name" value="LeuE-type"/>
</dbReference>
<dbReference type="PANTHER" id="PTHR30086:SF20">
    <property type="entry name" value="ARGININE EXPORTER PROTEIN ARGO-RELATED"/>
    <property type="match status" value="1"/>
</dbReference>
<feature type="transmembrane region" description="Helical" evidence="6">
    <location>
        <begin position="187"/>
        <end position="205"/>
    </location>
</feature>
<evidence type="ECO:0000256" key="4">
    <source>
        <dbReference type="ARBA" id="ARBA00022989"/>
    </source>
</evidence>
<feature type="transmembrane region" description="Helical" evidence="6">
    <location>
        <begin position="39"/>
        <end position="59"/>
    </location>
</feature>
<accession>A0A7W9ZFQ9</accession>
<keyword evidence="4 6" id="KW-1133">Transmembrane helix</keyword>
<evidence type="ECO:0000256" key="5">
    <source>
        <dbReference type="ARBA" id="ARBA00023136"/>
    </source>
</evidence>
<comment type="caution">
    <text evidence="7">The sequence shown here is derived from an EMBL/GenBank/DDBJ whole genome shotgun (WGS) entry which is preliminary data.</text>
</comment>
<evidence type="ECO:0000313" key="7">
    <source>
        <dbReference type="EMBL" id="MBB6209802.1"/>
    </source>
</evidence>
<feature type="transmembrane region" description="Helical" evidence="6">
    <location>
        <begin position="65"/>
        <end position="88"/>
    </location>
</feature>